<keyword evidence="1" id="KW-0285">Flavoprotein</keyword>
<gene>
    <name evidence="7" type="ORF">CA982_14065</name>
</gene>
<evidence type="ECO:0000256" key="1">
    <source>
        <dbReference type="ARBA" id="ARBA00022630"/>
    </source>
</evidence>
<comment type="caution">
    <text evidence="7">The sequence shown here is derived from an EMBL/GenBank/DDBJ whole genome shotgun (WGS) entry which is preliminary data.</text>
</comment>
<evidence type="ECO:0000259" key="6">
    <source>
        <dbReference type="Pfam" id="PF01593"/>
    </source>
</evidence>
<evidence type="ECO:0000313" key="7">
    <source>
        <dbReference type="EMBL" id="OUC78088.1"/>
    </source>
</evidence>
<keyword evidence="2" id="KW-0732">Signal</keyword>
<dbReference type="AlphaFoldDB" id="A0A243Q9T1"/>
<dbReference type="GO" id="GO:0016491">
    <property type="term" value="F:oxidoreductase activity"/>
    <property type="evidence" value="ECO:0007669"/>
    <property type="project" value="InterPro"/>
</dbReference>
<feature type="domain" description="Amine oxidase" evidence="6">
    <location>
        <begin position="22"/>
        <end position="329"/>
    </location>
</feature>
<evidence type="ECO:0000256" key="4">
    <source>
        <dbReference type="ARBA" id="ARBA00022857"/>
    </source>
</evidence>
<keyword evidence="8" id="KW-1185">Reference proteome</keyword>
<dbReference type="Proteomes" id="UP000194632">
    <property type="component" value="Unassembled WGS sequence"/>
</dbReference>
<dbReference type="Pfam" id="PF01593">
    <property type="entry name" value="Amino_oxidase"/>
    <property type="match status" value="1"/>
</dbReference>
<dbReference type="InterPro" id="IPR002937">
    <property type="entry name" value="Amino_oxidase"/>
</dbReference>
<proteinExistence type="predicted"/>
<organism evidence="7 8">
    <name type="scientific">Gordonia lacunae</name>
    <dbReference type="NCBI Taxonomy" id="417102"/>
    <lineage>
        <taxon>Bacteria</taxon>
        <taxon>Bacillati</taxon>
        <taxon>Actinomycetota</taxon>
        <taxon>Actinomycetes</taxon>
        <taxon>Mycobacteriales</taxon>
        <taxon>Gordoniaceae</taxon>
        <taxon>Gordonia</taxon>
    </lineage>
</organism>
<protein>
    <recommendedName>
        <fullName evidence="6">Amine oxidase domain-containing protein</fullName>
    </recommendedName>
</protein>
<dbReference type="Gene3D" id="3.50.50.60">
    <property type="entry name" value="FAD/NAD(P)-binding domain"/>
    <property type="match status" value="2"/>
</dbReference>
<dbReference type="PANTHER" id="PTHR46091">
    <property type="entry name" value="BLR7054 PROTEIN"/>
    <property type="match status" value="1"/>
</dbReference>
<dbReference type="InterPro" id="IPR052206">
    <property type="entry name" value="Retinol_saturase"/>
</dbReference>
<name>A0A243Q9T1_9ACTN</name>
<keyword evidence="3" id="KW-0274">FAD</keyword>
<dbReference type="PANTHER" id="PTHR46091:SF3">
    <property type="entry name" value="AMINE OXIDASE DOMAIN-CONTAINING PROTEIN"/>
    <property type="match status" value="1"/>
</dbReference>
<dbReference type="EMBL" id="NGFO01000015">
    <property type="protein sequence ID" value="OUC78088.1"/>
    <property type="molecule type" value="Genomic_DNA"/>
</dbReference>
<accession>A0A243Q9T1</accession>
<evidence type="ECO:0000313" key="8">
    <source>
        <dbReference type="Proteomes" id="UP000194632"/>
    </source>
</evidence>
<reference evidence="7 8" key="1">
    <citation type="submission" date="2017-05" db="EMBL/GenBank/DDBJ databases">
        <title>Biotechnological potential of actinobacteria isolated from South African environments.</title>
        <authorList>
            <person name="Le Roes-Hill M."/>
            <person name="Prins A."/>
            <person name="Durrell K.A."/>
        </authorList>
    </citation>
    <scope>NUCLEOTIDE SEQUENCE [LARGE SCALE GENOMIC DNA]</scope>
    <source>
        <strain evidence="7">BS2</strain>
    </source>
</reference>
<keyword evidence="5" id="KW-0520">NAD</keyword>
<dbReference type="InterPro" id="IPR036188">
    <property type="entry name" value="FAD/NAD-bd_sf"/>
</dbReference>
<evidence type="ECO:0000256" key="5">
    <source>
        <dbReference type="ARBA" id="ARBA00023027"/>
    </source>
</evidence>
<keyword evidence="4" id="KW-0521">NADP</keyword>
<dbReference type="STRING" id="417102.CA982_14065"/>
<evidence type="ECO:0000256" key="3">
    <source>
        <dbReference type="ARBA" id="ARBA00022827"/>
    </source>
</evidence>
<dbReference type="SUPFAM" id="SSF51905">
    <property type="entry name" value="FAD/NAD(P)-binding domain"/>
    <property type="match status" value="1"/>
</dbReference>
<evidence type="ECO:0000256" key="2">
    <source>
        <dbReference type="ARBA" id="ARBA00022729"/>
    </source>
</evidence>
<sequence length="420" mass="45891">MDKRSQKASVRSVDAVIIGSGLAGLTTGAALAAAGRRAVVLEQYSVVGGTTHVFRRKGKWEWQVGVHHLADCGFGGDMPTMLRGLGIGRDQLSFRRMDDTGYERIVFPDLTFETPTDWGLYEQRLIDAFPDQRRQISTLLRAARHIGRAIDRGPSVSGVGGFARSALAMGPYASIALLPLKRVLDLFGISSQLQALMTVSPCGSLNCPPSRLPFAAFGAYYRLFIEGGSWFPEGGGQMLAASLLATLEQHGGEAITGEFVDQIIVRDGVAAGVRTASGATYHAPVVVSTADLKKTYNDLLPTGSAKRSDLRRVNAFRMSHPFFNAFLGVDVDLTRIYPNRDHFSMPTWSTLDDLNDISRLRADDTVDSWLDRVTPVIPAYVHCSDLKDPGNRRYSPPGSSSLEVMFPMEGDHRMWGGPRR</sequence>